<dbReference type="AlphaFoldDB" id="A0AA38G5Z5"/>
<evidence type="ECO:0000313" key="2">
    <source>
        <dbReference type="Proteomes" id="UP000824469"/>
    </source>
</evidence>
<organism evidence="1 2">
    <name type="scientific">Taxus chinensis</name>
    <name type="common">Chinese yew</name>
    <name type="synonym">Taxus wallichiana var. chinensis</name>
    <dbReference type="NCBI Taxonomy" id="29808"/>
    <lineage>
        <taxon>Eukaryota</taxon>
        <taxon>Viridiplantae</taxon>
        <taxon>Streptophyta</taxon>
        <taxon>Embryophyta</taxon>
        <taxon>Tracheophyta</taxon>
        <taxon>Spermatophyta</taxon>
        <taxon>Pinopsida</taxon>
        <taxon>Pinidae</taxon>
        <taxon>Conifers II</taxon>
        <taxon>Cupressales</taxon>
        <taxon>Taxaceae</taxon>
        <taxon>Taxus</taxon>
    </lineage>
</organism>
<gene>
    <name evidence="1" type="ORF">KI387_025249</name>
</gene>
<dbReference type="Proteomes" id="UP000824469">
    <property type="component" value="Unassembled WGS sequence"/>
</dbReference>
<protein>
    <submittedName>
        <fullName evidence="1">Uncharacterized protein</fullName>
    </submittedName>
</protein>
<dbReference type="EMBL" id="JAHRHJ020000005">
    <property type="protein sequence ID" value="KAH9316622.1"/>
    <property type="molecule type" value="Genomic_DNA"/>
</dbReference>
<feature type="non-terminal residue" evidence="1">
    <location>
        <position position="58"/>
    </location>
</feature>
<sequence length="58" mass="6068">MWVAGIDDSLDDWEASESTIEATMAVGITRLDVGEVMTDLVDGLVGEGEVGVVIDALT</sequence>
<evidence type="ECO:0000313" key="1">
    <source>
        <dbReference type="EMBL" id="KAH9316622.1"/>
    </source>
</evidence>
<accession>A0AA38G5Z5</accession>
<name>A0AA38G5Z5_TAXCH</name>
<proteinExistence type="predicted"/>
<reference evidence="1 2" key="1">
    <citation type="journal article" date="2021" name="Nat. Plants">
        <title>The Taxus genome provides insights into paclitaxel biosynthesis.</title>
        <authorList>
            <person name="Xiong X."/>
            <person name="Gou J."/>
            <person name="Liao Q."/>
            <person name="Li Y."/>
            <person name="Zhou Q."/>
            <person name="Bi G."/>
            <person name="Li C."/>
            <person name="Du R."/>
            <person name="Wang X."/>
            <person name="Sun T."/>
            <person name="Guo L."/>
            <person name="Liang H."/>
            <person name="Lu P."/>
            <person name="Wu Y."/>
            <person name="Zhang Z."/>
            <person name="Ro D.K."/>
            <person name="Shang Y."/>
            <person name="Huang S."/>
            <person name="Yan J."/>
        </authorList>
    </citation>
    <scope>NUCLEOTIDE SEQUENCE [LARGE SCALE GENOMIC DNA]</scope>
    <source>
        <strain evidence="1">Ta-2019</strain>
    </source>
</reference>
<keyword evidence="2" id="KW-1185">Reference proteome</keyword>
<comment type="caution">
    <text evidence="1">The sequence shown here is derived from an EMBL/GenBank/DDBJ whole genome shotgun (WGS) entry which is preliminary data.</text>
</comment>